<dbReference type="EMBL" id="BJYZ01000041">
    <property type="protein sequence ID" value="GEO42419.1"/>
    <property type="molecule type" value="Genomic_DNA"/>
</dbReference>
<keyword evidence="1 2" id="KW-0597">Phosphoprotein</keyword>
<dbReference type="SMART" id="SM00448">
    <property type="entry name" value="REC"/>
    <property type="match status" value="1"/>
</dbReference>
<dbReference type="Proteomes" id="UP000321523">
    <property type="component" value="Unassembled WGS sequence"/>
</dbReference>
<evidence type="ECO:0000256" key="1">
    <source>
        <dbReference type="ARBA" id="ARBA00022553"/>
    </source>
</evidence>
<dbReference type="InterPro" id="IPR001789">
    <property type="entry name" value="Sig_transdc_resp-reg_receiver"/>
</dbReference>
<dbReference type="RefSeq" id="WP_244619721.1">
    <property type="nucleotide sequence ID" value="NZ_BJYZ01000041.1"/>
</dbReference>
<organism evidence="4 5">
    <name type="scientific">Skermanella aerolata</name>
    <dbReference type="NCBI Taxonomy" id="393310"/>
    <lineage>
        <taxon>Bacteria</taxon>
        <taxon>Pseudomonadati</taxon>
        <taxon>Pseudomonadota</taxon>
        <taxon>Alphaproteobacteria</taxon>
        <taxon>Rhodospirillales</taxon>
        <taxon>Azospirillaceae</taxon>
        <taxon>Skermanella</taxon>
    </lineage>
</organism>
<evidence type="ECO:0000259" key="3">
    <source>
        <dbReference type="PROSITE" id="PS50110"/>
    </source>
</evidence>
<accession>A0A512E142</accession>
<sequence length="122" mass="13719">MAHILLAEDEVLIALMFQDALEVEGHRVSVAHDGIEALEVDEQDPAEVLVTDLAMPRMGGRELLERLRQRRPDLPALVVSGYPGEFEIATEKTVLLPKPVSPKVLTQRLAQLLEDRRTVREF</sequence>
<protein>
    <recommendedName>
        <fullName evidence="3">Response regulatory domain-containing protein</fullName>
    </recommendedName>
</protein>
<evidence type="ECO:0000313" key="4">
    <source>
        <dbReference type="EMBL" id="GEO42419.1"/>
    </source>
</evidence>
<evidence type="ECO:0000256" key="2">
    <source>
        <dbReference type="PROSITE-ProRule" id="PRU00169"/>
    </source>
</evidence>
<dbReference type="Gene3D" id="3.40.50.2300">
    <property type="match status" value="1"/>
</dbReference>
<dbReference type="SUPFAM" id="SSF52172">
    <property type="entry name" value="CheY-like"/>
    <property type="match status" value="1"/>
</dbReference>
<dbReference type="PROSITE" id="PS50110">
    <property type="entry name" value="RESPONSE_REGULATORY"/>
    <property type="match status" value="1"/>
</dbReference>
<proteinExistence type="predicted"/>
<gene>
    <name evidence="4" type="ORF">SAE02_65670</name>
</gene>
<name>A0A512E142_9PROT</name>
<dbReference type="GO" id="GO:0000160">
    <property type="term" value="P:phosphorelay signal transduction system"/>
    <property type="evidence" value="ECO:0007669"/>
    <property type="project" value="InterPro"/>
</dbReference>
<dbReference type="InterPro" id="IPR050595">
    <property type="entry name" value="Bact_response_regulator"/>
</dbReference>
<dbReference type="PANTHER" id="PTHR44591">
    <property type="entry name" value="STRESS RESPONSE REGULATOR PROTEIN 1"/>
    <property type="match status" value="1"/>
</dbReference>
<feature type="modified residue" description="4-aspartylphosphate" evidence="2">
    <location>
        <position position="52"/>
    </location>
</feature>
<keyword evidence="5" id="KW-1185">Reference proteome</keyword>
<comment type="caution">
    <text evidence="4">The sequence shown here is derived from an EMBL/GenBank/DDBJ whole genome shotgun (WGS) entry which is preliminary data.</text>
</comment>
<dbReference type="AlphaFoldDB" id="A0A512E142"/>
<feature type="domain" description="Response regulatory" evidence="3">
    <location>
        <begin position="3"/>
        <end position="113"/>
    </location>
</feature>
<evidence type="ECO:0000313" key="5">
    <source>
        <dbReference type="Proteomes" id="UP000321523"/>
    </source>
</evidence>
<dbReference type="PANTHER" id="PTHR44591:SF3">
    <property type="entry name" value="RESPONSE REGULATORY DOMAIN-CONTAINING PROTEIN"/>
    <property type="match status" value="1"/>
</dbReference>
<reference evidence="4 5" key="1">
    <citation type="submission" date="2019-07" db="EMBL/GenBank/DDBJ databases">
        <title>Whole genome shotgun sequence of Skermanella aerolata NBRC 106429.</title>
        <authorList>
            <person name="Hosoyama A."/>
            <person name="Uohara A."/>
            <person name="Ohji S."/>
            <person name="Ichikawa N."/>
        </authorList>
    </citation>
    <scope>NUCLEOTIDE SEQUENCE [LARGE SCALE GENOMIC DNA]</scope>
    <source>
        <strain evidence="4 5">NBRC 106429</strain>
    </source>
</reference>
<dbReference type="Pfam" id="PF00072">
    <property type="entry name" value="Response_reg"/>
    <property type="match status" value="1"/>
</dbReference>
<dbReference type="InterPro" id="IPR011006">
    <property type="entry name" value="CheY-like_superfamily"/>
</dbReference>